<comment type="caution">
    <text evidence="1">The sequence shown here is derived from an EMBL/GenBank/DDBJ whole genome shotgun (WGS) entry which is preliminary data.</text>
</comment>
<evidence type="ECO:0000313" key="1">
    <source>
        <dbReference type="EMBL" id="NMO17603.1"/>
    </source>
</evidence>
<protein>
    <submittedName>
        <fullName evidence="1">Uncharacterized protein</fullName>
    </submittedName>
</protein>
<dbReference type="NCBIfam" id="TIGR02264">
    <property type="entry name" value="gmx_para_CXXCG"/>
    <property type="match status" value="1"/>
</dbReference>
<proteinExistence type="predicted"/>
<reference evidence="1 2" key="1">
    <citation type="submission" date="2020-04" db="EMBL/GenBank/DDBJ databases">
        <title>Draft genome of Pyxidicoccus fallax type strain.</title>
        <authorList>
            <person name="Whitworth D.E."/>
        </authorList>
    </citation>
    <scope>NUCLEOTIDE SEQUENCE [LARGE SCALE GENOMIC DNA]</scope>
    <source>
        <strain evidence="1 2">DSM 14698</strain>
    </source>
</reference>
<sequence length="244" mass="27484">MRYYQLQEPHYAAPRIWSGTYRVERRWGLPGIECPECHQTWSDFRSYPAVDVSHLTGRKELEDGWPRPYAEYVRLAERVRPFCPPDVVLTPGSMFGPLHGTARGRFGPLTLVSIWGVLVREDLLQTLQAEGIRGIVPVRPEFKKAPSPALWELHLLSGGRLYPDGRFPPPPALPCSVCGWQDLSAYFSSRVELSSLPADLDVFHLVDAPLRILATERFVEIAQSCGASDVVFKEVETEPPSHHA</sequence>
<evidence type="ECO:0000313" key="2">
    <source>
        <dbReference type="Proteomes" id="UP000518300"/>
    </source>
</evidence>
<dbReference type="EMBL" id="JABBJJ010000104">
    <property type="protein sequence ID" value="NMO17603.1"/>
    <property type="molecule type" value="Genomic_DNA"/>
</dbReference>
<dbReference type="Pfam" id="PF09535">
    <property type="entry name" value="Gmx_para_CXXCG"/>
    <property type="match status" value="1"/>
</dbReference>
<organism evidence="1 2">
    <name type="scientific">Pyxidicoccus fallax</name>
    <dbReference type="NCBI Taxonomy" id="394095"/>
    <lineage>
        <taxon>Bacteria</taxon>
        <taxon>Pseudomonadati</taxon>
        <taxon>Myxococcota</taxon>
        <taxon>Myxococcia</taxon>
        <taxon>Myxococcales</taxon>
        <taxon>Cystobacterineae</taxon>
        <taxon>Myxococcaceae</taxon>
        <taxon>Pyxidicoccus</taxon>
    </lineage>
</organism>
<keyword evidence="2" id="KW-1185">Reference proteome</keyword>
<dbReference type="RefSeq" id="WP_169346885.1">
    <property type="nucleotide sequence ID" value="NZ_JABBJJ010000104.1"/>
</dbReference>
<dbReference type="Proteomes" id="UP000518300">
    <property type="component" value="Unassembled WGS sequence"/>
</dbReference>
<gene>
    <name evidence="1" type="ORF">HG543_22445</name>
</gene>
<name>A0A848LIQ8_9BACT</name>
<accession>A0A848LIQ8</accession>
<dbReference type="AlphaFoldDB" id="A0A848LIQ8"/>
<dbReference type="InterPro" id="IPR011750">
    <property type="entry name" value="Gmx_para_CXXCG"/>
</dbReference>